<feature type="compositionally biased region" description="Basic and acidic residues" evidence="4">
    <location>
        <begin position="678"/>
        <end position="712"/>
    </location>
</feature>
<dbReference type="InterPro" id="IPR004095">
    <property type="entry name" value="TGS"/>
</dbReference>
<evidence type="ECO:0000256" key="3">
    <source>
        <dbReference type="PROSITE-ProRule" id="PRU00023"/>
    </source>
</evidence>
<dbReference type="InterPro" id="IPR036770">
    <property type="entry name" value="Ankyrin_rpt-contain_sf"/>
</dbReference>
<dbReference type="PRINTS" id="PR00326">
    <property type="entry name" value="GTP1OBG"/>
</dbReference>
<dbReference type="Pfam" id="PF02824">
    <property type="entry name" value="TGS"/>
    <property type="match status" value="1"/>
</dbReference>
<dbReference type="Pfam" id="PF24513">
    <property type="entry name" value="DUF7593"/>
    <property type="match status" value="1"/>
</dbReference>
<evidence type="ECO:0000259" key="6">
    <source>
        <dbReference type="PROSITE" id="PS51880"/>
    </source>
</evidence>
<feature type="compositionally biased region" description="Basic and acidic residues" evidence="4">
    <location>
        <begin position="844"/>
        <end position="883"/>
    </location>
</feature>
<dbReference type="InterPro" id="IPR006074">
    <property type="entry name" value="GTP1-OBG_CS"/>
</dbReference>
<feature type="region of interest" description="Disordered" evidence="4">
    <location>
        <begin position="1495"/>
        <end position="1541"/>
    </location>
</feature>
<evidence type="ECO:0000313" key="8">
    <source>
        <dbReference type="Proteomes" id="UP000288725"/>
    </source>
</evidence>
<dbReference type="InterPro" id="IPR005225">
    <property type="entry name" value="Small_GTP-bd"/>
</dbReference>
<dbReference type="FunFam" id="3.10.20.30:FF:000003">
    <property type="entry name" value="Developmentally-regulated GTP-binding protein 1"/>
    <property type="match status" value="1"/>
</dbReference>
<feature type="compositionally biased region" description="Basic and acidic residues" evidence="4">
    <location>
        <begin position="969"/>
        <end position="1144"/>
    </location>
</feature>
<dbReference type="InterPro" id="IPR056015">
    <property type="entry name" value="DUF7593"/>
</dbReference>
<dbReference type="PROSITE" id="PS51880">
    <property type="entry name" value="TGS"/>
    <property type="match status" value="1"/>
</dbReference>
<dbReference type="Gene3D" id="6.10.140.1070">
    <property type="match status" value="2"/>
</dbReference>
<accession>A0A444S280</accession>
<feature type="compositionally biased region" description="Basic and acidic residues" evidence="4">
    <location>
        <begin position="739"/>
        <end position="756"/>
    </location>
</feature>
<dbReference type="NCBIfam" id="TIGR00231">
    <property type="entry name" value="small_GTP"/>
    <property type="match status" value="1"/>
</dbReference>
<feature type="compositionally biased region" description="Basic and acidic residues" evidence="4">
    <location>
        <begin position="817"/>
        <end position="829"/>
    </location>
</feature>
<dbReference type="PROSITE" id="PS50088">
    <property type="entry name" value="ANK_REPEAT"/>
    <property type="match status" value="2"/>
</dbReference>
<dbReference type="PROSITE" id="PS50297">
    <property type="entry name" value="ANK_REP_REGION"/>
    <property type="match status" value="2"/>
</dbReference>
<dbReference type="InterPro" id="IPR045001">
    <property type="entry name" value="DRG"/>
</dbReference>
<evidence type="ECO:0000256" key="4">
    <source>
        <dbReference type="SAM" id="MobiDB-lite"/>
    </source>
</evidence>
<feature type="compositionally biased region" description="Basic and acidic residues" evidence="4">
    <location>
        <begin position="1153"/>
        <end position="1200"/>
    </location>
</feature>
<evidence type="ECO:0000256" key="1">
    <source>
        <dbReference type="ARBA" id="ARBA00022741"/>
    </source>
</evidence>
<dbReference type="InterPro" id="IPR027417">
    <property type="entry name" value="P-loop_NTPase"/>
</dbReference>
<feature type="compositionally biased region" description="Basic and acidic residues" evidence="4">
    <location>
        <begin position="256"/>
        <end position="276"/>
    </location>
</feature>
<sequence>MDAQDAVGSDKTKPAASPKQRSTPQPDENASVKVASKFSSSDGPSNPAPSPTRDSKPVLNPPRPADADDDAASGDRDSDAETIVLPGKDGHSPSKVRKVKHEDGSDAEVQRGRKRSGNGSSRDGDAGQGGPPPVSDAAAALTQHKKRLRVDKDTLRPDKPLKGQEGSSGLSSAPTSPPHHRRRTGPVAHDSESDADRRKRSPKLSMKDRAKSSDQLVSHKRKASRVGSEEDPEERKAARRRRIEDRDRADWLAPKEGVKGQQKDPKSASSRWRNDSQCRSVSPPARTRRRSISSQLPSQHSNGLSQKKRRLPPPLRSTEYHSDESSASGSPHPRSSKMRNLSTPATADLNMSPAKMTQSKKHVDAHGQTALARACNKGEYDIAKQRLAERPGDLNVADYAGNTPLQSASINGFEDIVKLLIEAGCDVNCMNSVKDTPLLDAVDNGHLEVVKLLLAAGVNPRKANLEGEEPLDRISDDLDNAEEIRAALVEAKQKSSDLRRTSEEHHHADQPDQLSHGPDSPRRSPAPTSRRPVNSRATKIGNHHLYVNLDEKTLRAAAAKGDEETVTRVLQVKERYDDPEAMVAAARGGHSVVMELLLALGGANPDPAPVSSLPSEFATPMLAAIGQENIDVLKLLLSQANFDPTRKYRGSYYYQIAQQRQGTNWKEEEEILKNAFDAYKKSPRDGKTKSPGKRGQDSKRPGRNLVKEEPVPQRRNLSSPTRDGEPRKKAVPSRAITSPKEKRRSDSFTHQDEQTSPKRGSAKLKKDERLPAVAASDREASPATSQKLGSKPKRIESDMAALSSEGETVKPRRKLVSKGELRGERDKQRRASMVSTTSSVKDPASPRDPKHDETAERPKPELLTEKYHDRTKALKRDESRERLPGSGEPPSKRHRSSVTPPHSSKSDRDNAEGPAKRRRLDTEGKERRQRAADSADERSRSTQDGSAKPKASLRETDGDGQRTTLRPNSDTDSHRKDHTRHSDSDKSSIHVKSEDVDVDMRDAPPPKAPKELDDEKRRRDADVEAKDARRKEERQKEADKKRRDEREAREREAEKQRLVEEEEAKQRLEEEKRRKAREEKRRLAEEEKLRKAEEDKRIAEALAEEERLKREAEAKEAEEKKQREEAEAQRLRDEAERKRIEDEKRRRKEEEEEKQREEERVRQEKLAREAAEQARREKEEQARKALEDQERREREDRDRLEREAREAALRQAREDEERKRRALELPPLLRWLDQCADPCTLDIASRFQHIQGVRYDTVRPEAVGTPEGRAQWVFNFQVALILGEKDLRLGKYPSWERLLVTDLAKPDLVRRAFWRLEADQYALTSHKYRDLGAELPNYYGEGQDASVVGSSVLGELRRDAQAKFFKMDMFLVKLSDFLSVIPTIAHLQDFRLSVEYREIPEDEAQERAYQTPRRYRQDPGSERFMGFAPRNTYYVNAQKVAEDLPGLAATSKVPFPDHERRVPRRNGLQQVFPGEPDYAKLCFAQGLGHLVNARKSPSPSIPNGVHPSPISQTTDIDSVPDDHTARPTVVSSTTLEGAGNTAKMSTTVDKIKEIEAEMAKTQKNKATSFHLGQLKAKLAKLKRELLTPSSGGGGGGAGFDVARTGVASVGFIGFPSVGKSTLMSRLTGQHSEAAAYEFTTLTSVPGQVVYNGAPLQIIDLPGIIEGAKDGRGRGRQVIAVAKTCHLIFIVLDVNKPLTDKRVIETELEGFGIRINKSPPNITFKKKEKGGLNITNTVPLNNITHEEIKAVMNEYKINSADISIRCDATIDDVIDILEAKSRSYIPVVYVLNKIDAISIEELDLLYRIPNAVPISSEHGWNVDELMEAMWDKLNLVRVYTKPKGRMPDYSQPVVLRSNRCTVEDFCNAIHRSIVEQFKNAIVYGKSCKHQPQRVGLSHELADEDIVTIVKR</sequence>
<dbReference type="InterPro" id="IPR031662">
    <property type="entry name" value="GTP-binding_2"/>
</dbReference>
<keyword evidence="2" id="KW-0342">GTP-binding</keyword>
<feature type="compositionally biased region" description="Basic and acidic residues" evidence="4">
    <location>
        <begin position="764"/>
        <end position="780"/>
    </location>
</feature>
<feature type="compositionally biased region" description="Low complexity" evidence="4">
    <location>
        <begin position="523"/>
        <end position="532"/>
    </location>
</feature>
<dbReference type="PROSITE" id="PS00905">
    <property type="entry name" value="GTP1_OBG"/>
    <property type="match status" value="1"/>
</dbReference>
<feature type="compositionally biased region" description="Polar residues" evidence="4">
    <location>
        <begin position="19"/>
        <end position="28"/>
    </location>
</feature>
<dbReference type="Pfam" id="PF01926">
    <property type="entry name" value="MMR_HSR1"/>
    <property type="match status" value="1"/>
</dbReference>
<feature type="compositionally biased region" description="Polar residues" evidence="4">
    <location>
        <begin position="165"/>
        <end position="174"/>
    </location>
</feature>
<feature type="region of interest" description="Disordered" evidence="4">
    <location>
        <begin position="492"/>
        <end position="544"/>
    </location>
</feature>
<evidence type="ECO:0000313" key="7">
    <source>
        <dbReference type="EMBL" id="RXG47498.1"/>
    </source>
</evidence>
<dbReference type="InterPro" id="IPR012676">
    <property type="entry name" value="TGS-like"/>
</dbReference>
<feature type="region of interest" description="Disordered" evidence="4">
    <location>
        <begin position="676"/>
        <end position="1200"/>
    </location>
</feature>
<feature type="compositionally biased region" description="Polar residues" evidence="4">
    <location>
        <begin position="292"/>
        <end position="305"/>
    </location>
</feature>
<organism evidence="7 8">
    <name type="scientific">Verticillium dahliae</name>
    <name type="common">Verticillium wilt</name>
    <dbReference type="NCBI Taxonomy" id="27337"/>
    <lineage>
        <taxon>Eukaryota</taxon>
        <taxon>Fungi</taxon>
        <taxon>Dikarya</taxon>
        <taxon>Ascomycota</taxon>
        <taxon>Pezizomycotina</taxon>
        <taxon>Sordariomycetes</taxon>
        <taxon>Hypocreomycetidae</taxon>
        <taxon>Glomerellales</taxon>
        <taxon>Plectosphaerellaceae</taxon>
        <taxon>Verticillium</taxon>
    </lineage>
</organism>
<dbReference type="Gene3D" id="1.25.40.20">
    <property type="entry name" value="Ankyrin repeat-containing domain"/>
    <property type="match status" value="2"/>
</dbReference>
<dbReference type="GO" id="GO:1903833">
    <property type="term" value="P:positive regulation of cellular response to amino acid starvation"/>
    <property type="evidence" value="ECO:0007669"/>
    <property type="project" value="UniProtKB-ARBA"/>
</dbReference>
<keyword evidence="3" id="KW-0040">ANK repeat</keyword>
<dbReference type="GO" id="GO:0005525">
    <property type="term" value="F:GTP binding"/>
    <property type="evidence" value="ECO:0007669"/>
    <property type="project" value="UniProtKB-KW"/>
</dbReference>
<dbReference type="SUPFAM" id="SSF48403">
    <property type="entry name" value="Ankyrin repeat"/>
    <property type="match status" value="1"/>
</dbReference>
<dbReference type="EMBL" id="RSDZ01000034">
    <property type="protein sequence ID" value="RXG47498.1"/>
    <property type="molecule type" value="Genomic_DNA"/>
</dbReference>
<dbReference type="Pfam" id="PF24521">
    <property type="entry name" value="Ank_KRIT1"/>
    <property type="match status" value="1"/>
</dbReference>
<feature type="repeat" description="ANK" evidence="3">
    <location>
        <begin position="433"/>
        <end position="465"/>
    </location>
</feature>
<feature type="compositionally biased region" description="Low complexity" evidence="4">
    <location>
        <begin position="31"/>
        <end position="41"/>
    </location>
</feature>
<protein>
    <submittedName>
        <fullName evidence="7">Uncharacterized protein</fullName>
    </submittedName>
</protein>
<dbReference type="PANTHER" id="PTHR43127">
    <property type="entry name" value="DEVELOPMENTALLY-REGULATED GTP-BINDING PROTEIN 2"/>
    <property type="match status" value="1"/>
</dbReference>
<feature type="compositionally biased region" description="Basic and acidic residues" evidence="4">
    <location>
        <begin position="492"/>
        <end position="510"/>
    </location>
</feature>
<dbReference type="Proteomes" id="UP000288725">
    <property type="component" value="Chromosome 8"/>
</dbReference>
<dbReference type="SUPFAM" id="SSF52540">
    <property type="entry name" value="P-loop containing nucleoside triphosphate hydrolases"/>
    <property type="match status" value="1"/>
</dbReference>
<dbReference type="InterPro" id="IPR031167">
    <property type="entry name" value="G_OBG"/>
</dbReference>
<dbReference type="GO" id="GO:0003924">
    <property type="term" value="F:GTPase activity"/>
    <property type="evidence" value="ECO:0007669"/>
    <property type="project" value="InterPro"/>
</dbReference>
<dbReference type="CDD" id="cd01896">
    <property type="entry name" value="DRG"/>
    <property type="match status" value="1"/>
</dbReference>
<dbReference type="CDD" id="cd17230">
    <property type="entry name" value="TGS_DRG1"/>
    <property type="match status" value="1"/>
</dbReference>
<feature type="repeat" description="ANK" evidence="3">
    <location>
        <begin position="400"/>
        <end position="432"/>
    </location>
</feature>
<feature type="compositionally biased region" description="Basic and acidic residues" evidence="4">
    <location>
        <begin position="100"/>
        <end position="111"/>
    </location>
</feature>
<dbReference type="PROSITE" id="PS51710">
    <property type="entry name" value="G_OBG"/>
    <property type="match status" value="1"/>
</dbReference>
<dbReference type="FunFam" id="3.40.50.300:FF:000740">
    <property type="entry name" value="Putative GTP-binding protein 1"/>
    <property type="match status" value="1"/>
</dbReference>
<feature type="compositionally biased region" description="Basic and acidic residues" evidence="4">
    <location>
        <begin position="904"/>
        <end position="941"/>
    </location>
</feature>
<dbReference type="Pfam" id="PF12796">
    <property type="entry name" value="Ank_2"/>
    <property type="match status" value="1"/>
</dbReference>
<dbReference type="InterPro" id="IPR006073">
    <property type="entry name" value="GTP-bd"/>
</dbReference>
<evidence type="ECO:0000256" key="2">
    <source>
        <dbReference type="ARBA" id="ARBA00023134"/>
    </source>
</evidence>
<dbReference type="SMART" id="SM00248">
    <property type="entry name" value="ANK"/>
    <property type="match status" value="5"/>
</dbReference>
<dbReference type="SUPFAM" id="SSF81271">
    <property type="entry name" value="TGS-like"/>
    <property type="match status" value="1"/>
</dbReference>
<comment type="caution">
    <text evidence="7">The sequence shown here is derived from an EMBL/GenBank/DDBJ whole genome shotgun (WGS) entry which is preliminary data.</text>
</comment>
<name>A0A444S280_VERDA</name>
<gene>
    <name evidence="7" type="ORF">VDGE_06433</name>
</gene>
<feature type="domain" description="TGS" evidence="6">
    <location>
        <begin position="1833"/>
        <end position="1909"/>
    </location>
</feature>
<reference evidence="7 8" key="1">
    <citation type="submission" date="2018-12" db="EMBL/GenBank/DDBJ databases">
        <title>Genome of Verticillium dahliae isolate Getta Getta.</title>
        <authorList>
            <person name="Gardiner D.M."/>
        </authorList>
    </citation>
    <scope>NUCLEOTIDE SEQUENCE [LARGE SCALE GENOMIC DNA]</scope>
    <source>
        <strain evidence="7 8">Getta Getta</strain>
    </source>
</reference>
<feature type="region of interest" description="Disordered" evidence="4">
    <location>
        <begin position="1"/>
        <end position="347"/>
    </location>
</feature>
<keyword evidence="1" id="KW-0547">Nucleotide-binding</keyword>
<dbReference type="Pfam" id="PF16897">
    <property type="entry name" value="MMR_HSR1_Xtn"/>
    <property type="match status" value="1"/>
</dbReference>
<dbReference type="InterPro" id="IPR012675">
    <property type="entry name" value="Beta-grasp_dom_sf"/>
</dbReference>
<proteinExistence type="predicted"/>
<evidence type="ECO:0000259" key="5">
    <source>
        <dbReference type="PROSITE" id="PS51710"/>
    </source>
</evidence>
<feature type="domain" description="OBG-type G" evidence="5">
    <location>
        <begin position="1607"/>
        <end position="1833"/>
    </location>
</feature>
<dbReference type="InterPro" id="IPR056485">
    <property type="entry name" value="ARM_KRIT1"/>
</dbReference>
<feature type="compositionally biased region" description="Basic and acidic residues" evidence="4">
    <location>
        <begin position="150"/>
        <end position="162"/>
    </location>
</feature>
<dbReference type="InterPro" id="IPR002110">
    <property type="entry name" value="Ankyrin_rpt"/>
</dbReference>
<dbReference type="Gene3D" id="3.10.20.30">
    <property type="match status" value="1"/>
</dbReference>